<keyword evidence="3" id="KW-0614">Plasmid</keyword>
<accession>B1Z6N1</accession>
<organism evidence="3 4">
    <name type="scientific">Burkholderia ambifaria (strain MC40-6)</name>
    <dbReference type="NCBI Taxonomy" id="398577"/>
    <lineage>
        <taxon>Bacteria</taxon>
        <taxon>Pseudomonadati</taxon>
        <taxon>Pseudomonadota</taxon>
        <taxon>Betaproteobacteria</taxon>
        <taxon>Burkholderiales</taxon>
        <taxon>Burkholderiaceae</taxon>
        <taxon>Burkholderia</taxon>
        <taxon>Burkholderia cepacia complex</taxon>
    </lineage>
</organism>
<proteinExistence type="predicted"/>
<name>B1Z6N1_BURA4</name>
<sequence>MATEGANHMGNNDIRRSAKGSPRQTWPFWIGAVLTLLAPTAIVLTIGNSRAAWIAAVSCLLFTLLMRAEDLAELSLGPLRAKMREQVREAAATVAELKAVAASTAAANLTTLMSGNFMGGASLQSRLDSFDRIVAALREVGFSEGELREITSEWRKGMGLIYHRAIRGAVLGRANARDHAIPGTPEQRQVADAFQELCAFDRWEVPSPEDMRRFLADRGINDPAVDAWISDYRHYLETDEIRRRDLFSLQ</sequence>
<dbReference type="AlphaFoldDB" id="B1Z6N1"/>
<feature type="region of interest" description="Disordered" evidence="1">
    <location>
        <begin position="1"/>
        <end position="22"/>
    </location>
</feature>
<evidence type="ECO:0000256" key="1">
    <source>
        <dbReference type="SAM" id="MobiDB-lite"/>
    </source>
</evidence>
<dbReference type="HOGENOM" id="CLU_1109758_0_0_4"/>
<dbReference type="KEGG" id="bac:BamMC406_6706"/>
<dbReference type="EMBL" id="CP001028">
    <property type="protein sequence ID" value="ACB69108.1"/>
    <property type="molecule type" value="Genomic_DNA"/>
</dbReference>
<gene>
    <name evidence="3" type="ordered locus">BamMC406_6706</name>
</gene>
<keyword evidence="2" id="KW-0472">Membrane</keyword>
<evidence type="ECO:0000313" key="3">
    <source>
        <dbReference type="EMBL" id="ACB69108.1"/>
    </source>
</evidence>
<dbReference type="Proteomes" id="UP000001680">
    <property type="component" value="Plasmid pBMC401"/>
</dbReference>
<evidence type="ECO:0000313" key="4">
    <source>
        <dbReference type="Proteomes" id="UP000001680"/>
    </source>
</evidence>
<reference evidence="4" key="1">
    <citation type="submission" date="2008-04" db="EMBL/GenBank/DDBJ databases">
        <title>Complete sequence of plasmid 1 of Burkholderia ambifaria MC40-6.</title>
        <authorList>
            <person name="Copeland A."/>
            <person name="Lucas S."/>
            <person name="Lapidus A."/>
            <person name="Glavina del Rio T."/>
            <person name="Dalin E."/>
            <person name="Tice H."/>
            <person name="Pitluck S."/>
            <person name="Chain P."/>
            <person name="Malfatti S."/>
            <person name="Shin M."/>
            <person name="Vergez L."/>
            <person name="Lang D."/>
            <person name="Schmutz J."/>
            <person name="Larimer F."/>
            <person name="Land M."/>
            <person name="Hauser L."/>
            <person name="Kyrpides N."/>
            <person name="Lykidis A."/>
            <person name="Ramette A."/>
            <person name="Konstantinidis K."/>
            <person name="Tiedje J."/>
            <person name="Richardson P."/>
        </authorList>
    </citation>
    <scope>NUCLEOTIDE SEQUENCE [LARGE SCALE GENOMIC DNA]</scope>
    <source>
        <strain evidence="4">MC40-6</strain>
        <plasmid evidence="4">Plasmid pBMC401</plasmid>
    </source>
</reference>
<geneLocation type="plasmid" evidence="3 4">
    <name>pBMC401</name>
</geneLocation>
<dbReference type="RefSeq" id="WP_012367341.1">
    <property type="nucleotide sequence ID" value="NC_010553.1"/>
</dbReference>
<evidence type="ECO:0000256" key="2">
    <source>
        <dbReference type="SAM" id="Phobius"/>
    </source>
</evidence>
<keyword evidence="2" id="KW-0812">Transmembrane</keyword>
<feature type="transmembrane region" description="Helical" evidence="2">
    <location>
        <begin position="26"/>
        <end position="46"/>
    </location>
</feature>
<keyword evidence="2" id="KW-1133">Transmembrane helix</keyword>
<protein>
    <submittedName>
        <fullName evidence="3">Uncharacterized protein</fullName>
    </submittedName>
</protein>